<feature type="transmembrane region" description="Helical" evidence="2">
    <location>
        <begin position="12"/>
        <end position="34"/>
    </location>
</feature>
<evidence type="ECO:0008006" key="5">
    <source>
        <dbReference type="Google" id="ProtNLM"/>
    </source>
</evidence>
<gene>
    <name evidence="3" type="primary">PLEST002309</name>
    <name evidence="3" type="ORF">PLESTB_000726400</name>
</gene>
<dbReference type="GO" id="GO:0006629">
    <property type="term" value="P:lipid metabolic process"/>
    <property type="evidence" value="ECO:0007669"/>
    <property type="project" value="InterPro"/>
</dbReference>
<feature type="transmembrane region" description="Helical" evidence="2">
    <location>
        <begin position="135"/>
        <end position="159"/>
    </location>
</feature>
<evidence type="ECO:0000313" key="3">
    <source>
        <dbReference type="EMBL" id="GLC53267.1"/>
    </source>
</evidence>
<feature type="transmembrane region" description="Helical" evidence="2">
    <location>
        <begin position="391"/>
        <end position="409"/>
    </location>
</feature>
<feature type="compositionally biased region" description="Low complexity" evidence="1">
    <location>
        <begin position="306"/>
        <end position="316"/>
    </location>
</feature>
<dbReference type="AlphaFoldDB" id="A0A9W6BJD7"/>
<evidence type="ECO:0000256" key="2">
    <source>
        <dbReference type="SAM" id="Phobius"/>
    </source>
</evidence>
<feature type="transmembrane region" description="Helical" evidence="2">
    <location>
        <begin position="328"/>
        <end position="348"/>
    </location>
</feature>
<dbReference type="InterPro" id="IPR044851">
    <property type="entry name" value="Wax_synthase"/>
</dbReference>
<organism evidence="3 4">
    <name type="scientific">Pleodorina starrii</name>
    <dbReference type="NCBI Taxonomy" id="330485"/>
    <lineage>
        <taxon>Eukaryota</taxon>
        <taxon>Viridiplantae</taxon>
        <taxon>Chlorophyta</taxon>
        <taxon>core chlorophytes</taxon>
        <taxon>Chlorophyceae</taxon>
        <taxon>CS clade</taxon>
        <taxon>Chlamydomonadales</taxon>
        <taxon>Volvocaceae</taxon>
        <taxon>Pleodorina</taxon>
    </lineage>
</organism>
<feature type="region of interest" description="Disordered" evidence="1">
    <location>
        <begin position="264"/>
        <end position="321"/>
    </location>
</feature>
<proteinExistence type="predicted"/>
<dbReference type="PANTHER" id="PTHR31595">
    <property type="entry name" value="LONG-CHAIN-ALCOHOL O-FATTY-ACYLTRANSFERASE 3-RELATED"/>
    <property type="match status" value="1"/>
</dbReference>
<keyword evidence="2" id="KW-0812">Transmembrane</keyword>
<feature type="transmembrane region" description="Helical" evidence="2">
    <location>
        <begin position="171"/>
        <end position="192"/>
    </location>
</feature>
<reference evidence="3 4" key="1">
    <citation type="journal article" date="2023" name="Commun. Biol.">
        <title>Reorganization of the ancestral sex-determining regions during the evolution of trioecy in Pleodorina starrii.</title>
        <authorList>
            <person name="Takahashi K."/>
            <person name="Suzuki S."/>
            <person name="Kawai-Toyooka H."/>
            <person name="Yamamoto K."/>
            <person name="Hamaji T."/>
            <person name="Ootsuki R."/>
            <person name="Yamaguchi H."/>
            <person name="Kawachi M."/>
            <person name="Higashiyama T."/>
            <person name="Nozaki H."/>
        </authorList>
    </citation>
    <scope>NUCLEOTIDE SEQUENCE [LARGE SCALE GENOMIC DNA]</scope>
    <source>
        <strain evidence="3 4">NIES-4479</strain>
    </source>
</reference>
<evidence type="ECO:0000313" key="4">
    <source>
        <dbReference type="Proteomes" id="UP001165080"/>
    </source>
</evidence>
<dbReference type="EMBL" id="BRXU01000007">
    <property type="protein sequence ID" value="GLC53267.1"/>
    <property type="molecule type" value="Genomic_DNA"/>
</dbReference>
<keyword evidence="4" id="KW-1185">Reference proteome</keyword>
<dbReference type="PANTHER" id="PTHR31595:SF57">
    <property type="entry name" value="OS04G0481900 PROTEIN"/>
    <property type="match status" value="1"/>
</dbReference>
<name>A0A9W6BJD7_9CHLO</name>
<dbReference type="GO" id="GO:0008374">
    <property type="term" value="F:O-acyltransferase activity"/>
    <property type="evidence" value="ECO:0007669"/>
    <property type="project" value="InterPro"/>
</dbReference>
<sequence length="452" mass="49732">MNPPFWDTGIPSSWRLLGVGLAYVLVAFWIKYVVARLPLGAARVISSLPVFAVSIVCPWVFDARTEVLQRLSAVFIYSWLCNFKVLAFCWGRPPLRESMTVVQIAAVTMLPIFLRPPESIASGPKGRLQDSAGSAVALALRWLAKIVLLGSIAFLVIGYGDSMPGAVRHYVYSFGLYAFVGFLMDGPAALAVEALGLQVIPTFDQPWMSSCLADFWGRRWNIPTTSVLRTVVYDTIVDGCLVIPARRLAAAPATAAAELKNLPRSAQNGGDHQTHLAPASPPEHQQMQRSPRTPAEQELAARSHPQPKQQQQPMQQGARRPSMLRRQLGLHATFLVSGLVHDYIAWLVRLDGVWGWKWTVFFYMQAPLMSLEALGNRLLRRAGVQLPRPLTILLTLAALEVMAYDLFFGFVERDTDLAHRVVTAVTSSYAGLLAPLQPLVAGLVAAASEVRQ</sequence>
<accession>A0A9W6BJD7</accession>
<comment type="caution">
    <text evidence="3">The sequence shown here is derived from an EMBL/GenBank/DDBJ whole genome shotgun (WGS) entry which is preliminary data.</text>
</comment>
<evidence type="ECO:0000256" key="1">
    <source>
        <dbReference type="SAM" id="MobiDB-lite"/>
    </source>
</evidence>
<keyword evidence="2" id="KW-1133">Transmembrane helix</keyword>
<keyword evidence="2" id="KW-0472">Membrane</keyword>
<protein>
    <recommendedName>
        <fullName evidence="5">Wax synthase domain-containing protein</fullName>
    </recommendedName>
</protein>
<feature type="transmembrane region" description="Helical" evidence="2">
    <location>
        <begin position="41"/>
        <end position="61"/>
    </location>
</feature>
<dbReference type="Proteomes" id="UP001165080">
    <property type="component" value="Unassembled WGS sequence"/>
</dbReference>